<comment type="caution">
    <text evidence="1">The sequence shown here is derived from an EMBL/GenBank/DDBJ whole genome shotgun (WGS) entry which is preliminary data.</text>
</comment>
<sequence>MDYFNESQPKHWPESQILRNYLTKFLDDERSEHKTKATNMLKFFDDHRKIFDDVNTFWEIVETMNNRPSQNESFNGAWKGEVSFSLGYKPIFISAEMTCVHGPDQFKFIHHSPIMIVERYVKDVTLRNINKMVIFKMKFSNDEIIHILDTLFLNDEGVM</sequence>
<proteinExistence type="predicted"/>
<name>A0ACA9NYD5_9GLOM</name>
<evidence type="ECO:0000313" key="1">
    <source>
        <dbReference type="EMBL" id="CAG8681819.1"/>
    </source>
</evidence>
<feature type="non-terminal residue" evidence="1">
    <location>
        <position position="159"/>
    </location>
</feature>
<protein>
    <submittedName>
        <fullName evidence="1">13145_t:CDS:1</fullName>
    </submittedName>
</protein>
<dbReference type="Proteomes" id="UP000789702">
    <property type="component" value="Unassembled WGS sequence"/>
</dbReference>
<organism evidence="1 2">
    <name type="scientific">Dentiscutata heterogama</name>
    <dbReference type="NCBI Taxonomy" id="1316150"/>
    <lineage>
        <taxon>Eukaryota</taxon>
        <taxon>Fungi</taxon>
        <taxon>Fungi incertae sedis</taxon>
        <taxon>Mucoromycota</taxon>
        <taxon>Glomeromycotina</taxon>
        <taxon>Glomeromycetes</taxon>
        <taxon>Diversisporales</taxon>
        <taxon>Gigasporaceae</taxon>
        <taxon>Dentiscutata</taxon>
    </lineage>
</organism>
<reference evidence="1" key="1">
    <citation type="submission" date="2021-06" db="EMBL/GenBank/DDBJ databases">
        <authorList>
            <person name="Kallberg Y."/>
            <person name="Tangrot J."/>
            <person name="Rosling A."/>
        </authorList>
    </citation>
    <scope>NUCLEOTIDE SEQUENCE</scope>
    <source>
        <strain evidence="1">IL203A</strain>
    </source>
</reference>
<evidence type="ECO:0000313" key="2">
    <source>
        <dbReference type="Proteomes" id="UP000789702"/>
    </source>
</evidence>
<accession>A0ACA9NYD5</accession>
<keyword evidence="2" id="KW-1185">Reference proteome</keyword>
<dbReference type="EMBL" id="CAJVPU010021569">
    <property type="protein sequence ID" value="CAG8681819.1"/>
    <property type="molecule type" value="Genomic_DNA"/>
</dbReference>
<gene>
    <name evidence="1" type="ORF">DHETER_LOCUS10694</name>
</gene>